<reference evidence="2 3" key="1">
    <citation type="submission" date="2019-06" db="EMBL/GenBank/DDBJ databases">
        <title>Genome Sequence of the Brown Rot Fungal Pathogen Monilinia laxa.</title>
        <authorList>
            <person name="De Miccolis Angelini R.M."/>
            <person name="Landi L."/>
            <person name="Abate D."/>
            <person name="Pollastro S."/>
            <person name="Romanazzi G."/>
            <person name="Faretra F."/>
        </authorList>
    </citation>
    <scope>NUCLEOTIDE SEQUENCE [LARGE SCALE GENOMIC DNA]</scope>
    <source>
        <strain evidence="2 3">Mlax316</strain>
    </source>
</reference>
<feature type="compositionally biased region" description="Acidic residues" evidence="1">
    <location>
        <begin position="590"/>
        <end position="600"/>
    </location>
</feature>
<gene>
    <name evidence="2" type="ORF">EYC80_002860</name>
</gene>
<feature type="compositionally biased region" description="Basic and acidic residues" evidence="1">
    <location>
        <begin position="119"/>
        <end position="129"/>
    </location>
</feature>
<feature type="compositionally biased region" description="Basic and acidic residues" evidence="1">
    <location>
        <begin position="209"/>
        <end position="218"/>
    </location>
</feature>
<feature type="compositionally biased region" description="Polar residues" evidence="1">
    <location>
        <begin position="381"/>
        <end position="398"/>
    </location>
</feature>
<feature type="compositionally biased region" description="Low complexity" evidence="1">
    <location>
        <begin position="352"/>
        <end position="372"/>
    </location>
</feature>
<organism evidence="2 3">
    <name type="scientific">Monilinia laxa</name>
    <name type="common">Brown rot fungus</name>
    <name type="synonym">Sclerotinia laxa</name>
    <dbReference type="NCBI Taxonomy" id="61186"/>
    <lineage>
        <taxon>Eukaryota</taxon>
        <taxon>Fungi</taxon>
        <taxon>Dikarya</taxon>
        <taxon>Ascomycota</taxon>
        <taxon>Pezizomycotina</taxon>
        <taxon>Leotiomycetes</taxon>
        <taxon>Helotiales</taxon>
        <taxon>Sclerotiniaceae</taxon>
        <taxon>Monilinia</taxon>
    </lineage>
</organism>
<feature type="compositionally biased region" description="Polar residues" evidence="1">
    <location>
        <begin position="131"/>
        <end position="140"/>
    </location>
</feature>
<keyword evidence="3" id="KW-1185">Reference proteome</keyword>
<feature type="compositionally biased region" description="Basic residues" evidence="1">
    <location>
        <begin position="606"/>
        <end position="624"/>
    </location>
</feature>
<dbReference type="EMBL" id="VIGI01000004">
    <property type="protein sequence ID" value="KAB8300935.1"/>
    <property type="molecule type" value="Genomic_DNA"/>
</dbReference>
<sequence length="638" mass="70418">MPGIQNILGLCWLGGDSKYHEKKKKCWKEHDPAKESLILHKSARAMGLESDSEDENFNTNRPRKYREKGKYDPPMDLSTPLSSPFAKLRDKTNKATATSDPSLESRSGTTISYSATDGYQREIWKDRVAQESGQENTFGQASPRVAALLRNSEYPSADLGRIGDPWGEQPLTDSTSGTYITPHRRSRDSRPDHPRSSDKIPVESSSLAETRRSSDKIPVESLSPVYYPRDRTSSNGAAGAYQGNNRRSTDQQGSSHDHQPPPTPRLVFDPVRDAAARNLAGPSSRANANFTPLSTSYAIASRHSILSAALTPAPKKGKSRDTTKTTNEAKQTKIRHQKEDQEGRKRRDRNLQQSQQASQQRPAFSSSQPSAPIGIPLLPAPSTTPFQPNNSWPGNINSPPYPLSRPITRPHRSSLRIPFNIQHNTFTTDSTTYATPTTNTAPYPTTPPTYRLNAWNPQNSIQKRAIHHAFRDTLLNGHTCMAGPTPPTFRSDFVGAAELDGGDFMTANGIPRNETSGNETSGNETSGNETPGNQRIAMPAGRERIRGINFDSRQFPVQERGDRGEVQAGDGDTGIRGGVPEIRAQSSTGEDVEGEGEEELQVLGRERRRHGHRHGHGHGHRRRKSGDGHGAREHRKKQ</sequence>
<feature type="region of interest" description="Disordered" evidence="1">
    <location>
        <begin position="507"/>
        <end position="638"/>
    </location>
</feature>
<proteinExistence type="predicted"/>
<feature type="compositionally biased region" description="Polar residues" evidence="1">
    <location>
        <begin position="94"/>
        <end position="117"/>
    </location>
</feature>
<evidence type="ECO:0000313" key="2">
    <source>
        <dbReference type="EMBL" id="KAB8300935.1"/>
    </source>
</evidence>
<feature type="region of interest" description="Disordered" evidence="1">
    <location>
        <begin position="43"/>
        <end position="267"/>
    </location>
</feature>
<accession>A0A5N6KC39</accession>
<feature type="compositionally biased region" description="Basic and acidic residues" evidence="1">
    <location>
        <begin position="188"/>
        <end position="201"/>
    </location>
</feature>
<feature type="compositionally biased region" description="Polar residues" evidence="1">
    <location>
        <begin position="242"/>
        <end position="254"/>
    </location>
</feature>
<dbReference type="OrthoDB" id="3561688at2759"/>
<dbReference type="AlphaFoldDB" id="A0A5N6KC39"/>
<dbReference type="Proteomes" id="UP000326757">
    <property type="component" value="Unassembled WGS sequence"/>
</dbReference>
<evidence type="ECO:0000313" key="3">
    <source>
        <dbReference type="Proteomes" id="UP000326757"/>
    </source>
</evidence>
<feature type="compositionally biased region" description="Polar residues" evidence="1">
    <location>
        <begin position="513"/>
        <end position="533"/>
    </location>
</feature>
<comment type="caution">
    <text evidence="2">The sequence shown here is derived from an EMBL/GenBank/DDBJ whole genome shotgun (WGS) entry which is preliminary data.</text>
</comment>
<protein>
    <submittedName>
        <fullName evidence="2">Uncharacterized protein</fullName>
    </submittedName>
</protein>
<feature type="region of interest" description="Disordered" evidence="1">
    <location>
        <begin position="309"/>
        <end position="410"/>
    </location>
</feature>
<evidence type="ECO:0000256" key="1">
    <source>
        <dbReference type="SAM" id="MobiDB-lite"/>
    </source>
</evidence>
<name>A0A5N6KC39_MONLA</name>